<dbReference type="GO" id="GO:0006465">
    <property type="term" value="P:signal peptide processing"/>
    <property type="evidence" value="ECO:0007669"/>
    <property type="project" value="InterPro"/>
</dbReference>
<accession>A0A8H2Y1H6</accession>
<proteinExistence type="inferred from homology"/>
<evidence type="ECO:0000256" key="9">
    <source>
        <dbReference type="SAM" id="Phobius"/>
    </source>
</evidence>
<dbReference type="AlphaFoldDB" id="A0A8H2Y1H6"/>
<gene>
    <name evidence="10" type="ORF">RDB_LOCUS68870</name>
</gene>
<comment type="function">
    <text evidence="8">Component of the signal peptidase complex (SPC) which catalyzes the cleavage of N-terminal signal sequences from nascent proteins as they are translocated into the lumen of the endoplasmic reticulum. Dispensable for SPC enzymatic activity.</text>
</comment>
<sequence length="86" mass="9534">MSSQIQALIEGKIDFEGQELTETTMRYALTGATVFSFVAGYATQSLQICFGSLGLAVLAVMLAFVPPWPFLNRNPPKWRKVKGKHE</sequence>
<evidence type="ECO:0000313" key="11">
    <source>
        <dbReference type="Proteomes" id="UP000663826"/>
    </source>
</evidence>
<feature type="transmembrane region" description="Helical" evidence="9">
    <location>
        <begin position="50"/>
        <end position="71"/>
    </location>
</feature>
<evidence type="ECO:0000256" key="8">
    <source>
        <dbReference type="ARBA" id="ARBA00045204"/>
    </source>
</evidence>
<evidence type="ECO:0000256" key="7">
    <source>
        <dbReference type="ARBA" id="ARBA00023136"/>
    </source>
</evidence>
<dbReference type="GO" id="GO:0045047">
    <property type="term" value="P:protein targeting to ER"/>
    <property type="evidence" value="ECO:0007669"/>
    <property type="project" value="TreeGrafter"/>
</dbReference>
<evidence type="ECO:0000256" key="3">
    <source>
        <dbReference type="ARBA" id="ARBA00017059"/>
    </source>
</evidence>
<comment type="similarity">
    <text evidence="2">Belongs to the SPCS1 family.</text>
</comment>
<keyword evidence="6 9" id="KW-1133">Transmembrane helix</keyword>
<keyword evidence="7 9" id="KW-0472">Membrane</keyword>
<dbReference type="InterPro" id="IPR009542">
    <property type="entry name" value="Spc1/SPCS1"/>
</dbReference>
<evidence type="ECO:0000256" key="1">
    <source>
        <dbReference type="ARBA" id="ARBA00004477"/>
    </source>
</evidence>
<reference evidence="10" key="1">
    <citation type="submission" date="2021-01" db="EMBL/GenBank/DDBJ databases">
        <authorList>
            <person name="Kaushik A."/>
        </authorList>
    </citation>
    <scope>NUCLEOTIDE SEQUENCE</scope>
    <source>
        <strain evidence="10">AG1-1B</strain>
    </source>
</reference>
<evidence type="ECO:0000256" key="4">
    <source>
        <dbReference type="ARBA" id="ARBA00022692"/>
    </source>
</evidence>
<organism evidence="10 11">
    <name type="scientific">Rhizoctonia solani</name>
    <dbReference type="NCBI Taxonomy" id="456999"/>
    <lineage>
        <taxon>Eukaryota</taxon>
        <taxon>Fungi</taxon>
        <taxon>Dikarya</taxon>
        <taxon>Basidiomycota</taxon>
        <taxon>Agaricomycotina</taxon>
        <taxon>Agaricomycetes</taxon>
        <taxon>Cantharellales</taxon>
        <taxon>Ceratobasidiaceae</taxon>
        <taxon>Rhizoctonia</taxon>
    </lineage>
</organism>
<dbReference type="GO" id="GO:0005787">
    <property type="term" value="C:signal peptidase complex"/>
    <property type="evidence" value="ECO:0007669"/>
    <property type="project" value="InterPro"/>
</dbReference>
<keyword evidence="4 9" id="KW-0812">Transmembrane</keyword>
<evidence type="ECO:0000256" key="2">
    <source>
        <dbReference type="ARBA" id="ARBA00005245"/>
    </source>
</evidence>
<dbReference type="EMBL" id="CAJMWQ010001193">
    <property type="protein sequence ID" value="CAE6440048.1"/>
    <property type="molecule type" value="Genomic_DNA"/>
</dbReference>
<keyword evidence="5" id="KW-0256">Endoplasmic reticulum</keyword>
<evidence type="ECO:0000313" key="10">
    <source>
        <dbReference type="EMBL" id="CAE6440048.1"/>
    </source>
</evidence>
<protein>
    <recommendedName>
        <fullName evidence="3">Signal peptidase complex subunit 1</fullName>
    </recommendedName>
</protein>
<evidence type="ECO:0000256" key="5">
    <source>
        <dbReference type="ARBA" id="ARBA00022824"/>
    </source>
</evidence>
<name>A0A8H2Y1H6_9AGAM</name>
<dbReference type="PANTHER" id="PTHR13202">
    <property type="entry name" value="MICROSOMAL SIGNAL PEPTIDASE 12 KDA SUBUNIT"/>
    <property type="match status" value="1"/>
</dbReference>
<dbReference type="Proteomes" id="UP000663826">
    <property type="component" value="Unassembled WGS sequence"/>
</dbReference>
<evidence type="ECO:0000256" key="6">
    <source>
        <dbReference type="ARBA" id="ARBA00022989"/>
    </source>
</evidence>
<comment type="subcellular location">
    <subcellularLocation>
        <location evidence="1">Endoplasmic reticulum membrane</location>
        <topology evidence="1">Multi-pass membrane protein</topology>
    </subcellularLocation>
</comment>
<comment type="caution">
    <text evidence="10">The sequence shown here is derived from an EMBL/GenBank/DDBJ whole genome shotgun (WGS) entry which is preliminary data.</text>
</comment>
<dbReference type="PANTHER" id="PTHR13202:SF0">
    <property type="entry name" value="SIGNAL PEPTIDASE COMPLEX SUBUNIT 1"/>
    <property type="match status" value="1"/>
</dbReference>
<dbReference type="Pfam" id="PF06645">
    <property type="entry name" value="SPC12"/>
    <property type="match status" value="1"/>
</dbReference>